<comment type="caution">
    <text evidence="2">The sequence shown here is derived from an EMBL/GenBank/DDBJ whole genome shotgun (WGS) entry which is preliminary data.</text>
</comment>
<evidence type="ECO:0000313" key="2">
    <source>
        <dbReference type="EMBL" id="KAK8985811.1"/>
    </source>
</evidence>
<dbReference type="EMBL" id="JBBPBN010000067">
    <property type="protein sequence ID" value="KAK8985811.1"/>
    <property type="molecule type" value="Genomic_DNA"/>
</dbReference>
<sequence>MLMIMLKKLTRLQLLRWSNKGKEEDEDDQITEIIEDAITYSDESLLEVLHKQPVVTTEEEEFEANTPTPTSEQHDDATTVITPAIVTAEEEAAATKKRKLKIKKKPQQRESAIQPESKEERSWEQCYREMLEQSWHQIMTHQAVMEIFYKDNCP</sequence>
<accession>A0ABR2PBL0</accession>
<evidence type="ECO:0000313" key="3">
    <source>
        <dbReference type="Proteomes" id="UP001396334"/>
    </source>
</evidence>
<dbReference type="Proteomes" id="UP001396334">
    <property type="component" value="Unassembled WGS sequence"/>
</dbReference>
<feature type="compositionally biased region" description="Basic residues" evidence="1">
    <location>
        <begin position="96"/>
        <end position="106"/>
    </location>
</feature>
<keyword evidence="3" id="KW-1185">Reference proteome</keyword>
<name>A0ABR2PBL0_9ROSI</name>
<proteinExistence type="predicted"/>
<evidence type="ECO:0000256" key="1">
    <source>
        <dbReference type="SAM" id="MobiDB-lite"/>
    </source>
</evidence>
<feature type="region of interest" description="Disordered" evidence="1">
    <location>
        <begin position="55"/>
        <end position="77"/>
    </location>
</feature>
<reference evidence="2 3" key="1">
    <citation type="journal article" date="2024" name="G3 (Bethesda)">
        <title>Genome assembly of Hibiscus sabdariffa L. provides insights into metabolisms of medicinal natural products.</title>
        <authorList>
            <person name="Kim T."/>
        </authorList>
    </citation>
    <scope>NUCLEOTIDE SEQUENCE [LARGE SCALE GENOMIC DNA]</scope>
    <source>
        <strain evidence="2">TK-2024</strain>
        <tissue evidence="2">Old leaves</tissue>
    </source>
</reference>
<gene>
    <name evidence="2" type="ORF">V6N11_047306</name>
</gene>
<protein>
    <submittedName>
        <fullName evidence="2">Uncharacterized protein</fullName>
    </submittedName>
</protein>
<organism evidence="2 3">
    <name type="scientific">Hibiscus sabdariffa</name>
    <name type="common">roselle</name>
    <dbReference type="NCBI Taxonomy" id="183260"/>
    <lineage>
        <taxon>Eukaryota</taxon>
        <taxon>Viridiplantae</taxon>
        <taxon>Streptophyta</taxon>
        <taxon>Embryophyta</taxon>
        <taxon>Tracheophyta</taxon>
        <taxon>Spermatophyta</taxon>
        <taxon>Magnoliopsida</taxon>
        <taxon>eudicotyledons</taxon>
        <taxon>Gunneridae</taxon>
        <taxon>Pentapetalae</taxon>
        <taxon>rosids</taxon>
        <taxon>malvids</taxon>
        <taxon>Malvales</taxon>
        <taxon>Malvaceae</taxon>
        <taxon>Malvoideae</taxon>
        <taxon>Hibiscus</taxon>
    </lineage>
</organism>
<feature type="region of interest" description="Disordered" evidence="1">
    <location>
        <begin position="96"/>
        <end position="122"/>
    </location>
</feature>